<keyword evidence="2" id="KW-0472">Membrane</keyword>
<dbReference type="OrthoDB" id="6148968at2"/>
<dbReference type="PANTHER" id="PTHR32309:SF13">
    <property type="entry name" value="FERRIC ENTEROBACTIN TRANSPORT PROTEIN FEPE"/>
    <property type="match status" value="1"/>
</dbReference>
<evidence type="ECO:0000256" key="1">
    <source>
        <dbReference type="SAM" id="Coils"/>
    </source>
</evidence>
<organism evidence="3 4">
    <name type="scientific">Pseudooceanicola lipolyticus</name>
    <dbReference type="NCBI Taxonomy" id="2029104"/>
    <lineage>
        <taxon>Bacteria</taxon>
        <taxon>Pseudomonadati</taxon>
        <taxon>Pseudomonadota</taxon>
        <taxon>Alphaproteobacteria</taxon>
        <taxon>Rhodobacterales</taxon>
        <taxon>Paracoccaceae</taxon>
        <taxon>Pseudooceanicola</taxon>
    </lineage>
</organism>
<feature type="transmembrane region" description="Helical" evidence="2">
    <location>
        <begin position="447"/>
        <end position="469"/>
    </location>
</feature>
<keyword evidence="2" id="KW-1133">Transmembrane helix</keyword>
<reference evidence="3 4" key="1">
    <citation type="journal article" date="2018" name="Int. J. Syst. Evol. Microbiol.">
        <title>Pseudooceanicola lipolyticus sp. nov., a marine alphaproteobacterium, reclassification of Oceanicola flagellatus as Pseudooceanicola flagellatus comb. nov. and emended description of the genus Pseudooceanicola.</title>
        <authorList>
            <person name="Huang M.-M."/>
            <person name="Guo L.-L."/>
            <person name="Wu Y.-H."/>
            <person name="Lai Q.-L."/>
            <person name="Shao Z.-Z."/>
            <person name="Wang C.-S."/>
            <person name="Wu M."/>
            <person name="Xu X.-W."/>
        </authorList>
    </citation>
    <scope>NUCLEOTIDE SEQUENCE [LARGE SCALE GENOMIC DNA]</scope>
    <source>
        <strain evidence="3 4">157</strain>
    </source>
</reference>
<accession>A0A2M8J527</accession>
<evidence type="ECO:0000256" key="2">
    <source>
        <dbReference type="SAM" id="Phobius"/>
    </source>
</evidence>
<sequence>MPRPNFKLNQFSLPRLVRVPLRQLSPARLLCGGRLNDTGRLPRYVGLFAIGVLCIWAPIVSYLQTAPLKYTSTMSLILPGSGASASVNLDRIGQASSFANSAFSNNAVSPTETYKRLLGAGRILDTAAGAMHMKTRDFGKARIELVDQTSLIHISITGNSPEDAQRRGAALLDAFFSEIEALRNDEVVTREDSGRDAIEEYRQSVLSTRNEISRLQRETGLISAAQYHELVSETDGQAQALAELAIELEEKTEAVSALKITLGTEPHLAAAALRLHADTEFTTLTEQMSEQAAALSMARGRYGNKHPEVLAAETGQRATKHEAFNRAHALTGLKASELEDLDLSHVGSRAGLLSDLVTLEAERAGLAAEYQAMSIRLQAAEARKLSLIEPAAKLEDLQRDFAVAEAVFASAMARTQTSKTDVYASYPLVQVLEDPSLPTDPSSPKRLLAVAAGCAATFCFLLGLLLGWLRKSLISRLLHNPVQPIHAPLMAAE</sequence>
<dbReference type="EMBL" id="PGTB01000007">
    <property type="protein sequence ID" value="PJE37889.1"/>
    <property type="molecule type" value="Genomic_DNA"/>
</dbReference>
<dbReference type="InterPro" id="IPR050445">
    <property type="entry name" value="Bact_polysacc_biosynth/exp"/>
</dbReference>
<dbReference type="GO" id="GO:0004713">
    <property type="term" value="F:protein tyrosine kinase activity"/>
    <property type="evidence" value="ECO:0007669"/>
    <property type="project" value="TreeGrafter"/>
</dbReference>
<evidence type="ECO:0008006" key="5">
    <source>
        <dbReference type="Google" id="ProtNLM"/>
    </source>
</evidence>
<keyword evidence="1" id="KW-0175">Coiled coil</keyword>
<protein>
    <recommendedName>
        <fullName evidence="5">Lipopolysaccharide biosynthesis protein</fullName>
    </recommendedName>
</protein>
<dbReference type="Proteomes" id="UP000231553">
    <property type="component" value="Unassembled WGS sequence"/>
</dbReference>
<feature type="coiled-coil region" evidence="1">
    <location>
        <begin position="198"/>
        <end position="261"/>
    </location>
</feature>
<proteinExistence type="predicted"/>
<dbReference type="AlphaFoldDB" id="A0A2M8J527"/>
<dbReference type="PANTHER" id="PTHR32309">
    <property type="entry name" value="TYROSINE-PROTEIN KINASE"/>
    <property type="match status" value="1"/>
</dbReference>
<keyword evidence="2" id="KW-0812">Transmembrane</keyword>
<dbReference type="GO" id="GO:0005886">
    <property type="term" value="C:plasma membrane"/>
    <property type="evidence" value="ECO:0007669"/>
    <property type="project" value="TreeGrafter"/>
</dbReference>
<feature type="transmembrane region" description="Helical" evidence="2">
    <location>
        <begin position="44"/>
        <end position="63"/>
    </location>
</feature>
<evidence type="ECO:0000313" key="4">
    <source>
        <dbReference type="Proteomes" id="UP000231553"/>
    </source>
</evidence>
<evidence type="ECO:0000313" key="3">
    <source>
        <dbReference type="EMBL" id="PJE37889.1"/>
    </source>
</evidence>
<comment type="caution">
    <text evidence="3">The sequence shown here is derived from an EMBL/GenBank/DDBJ whole genome shotgun (WGS) entry which is preliminary data.</text>
</comment>
<keyword evidence="4" id="KW-1185">Reference proteome</keyword>
<gene>
    <name evidence="3" type="ORF">CVM52_04475</name>
</gene>
<name>A0A2M8J527_9RHOB</name>
<dbReference type="RefSeq" id="WP_100161405.1">
    <property type="nucleotide sequence ID" value="NZ_PGTB01000007.1"/>
</dbReference>